<dbReference type="PROSITE" id="PS50181">
    <property type="entry name" value="FBOX"/>
    <property type="match status" value="1"/>
</dbReference>
<dbReference type="AlphaFoldDB" id="A0A1R3IJ78"/>
<dbReference type="CDD" id="cd22157">
    <property type="entry name" value="F-box_AtFBW1-like"/>
    <property type="match status" value="1"/>
</dbReference>
<proteinExistence type="predicted"/>
<dbReference type="InterPro" id="IPR001810">
    <property type="entry name" value="F-box_dom"/>
</dbReference>
<dbReference type="EMBL" id="AWWV01009997">
    <property type="protein sequence ID" value="OMO82571.1"/>
    <property type="molecule type" value="Genomic_DNA"/>
</dbReference>
<dbReference type="SMART" id="SM00256">
    <property type="entry name" value="FBOX"/>
    <property type="match status" value="1"/>
</dbReference>
<feature type="non-terminal residue" evidence="2">
    <location>
        <position position="125"/>
    </location>
</feature>
<dbReference type="Proteomes" id="UP000188268">
    <property type="component" value="Unassembled WGS sequence"/>
</dbReference>
<evidence type="ECO:0000259" key="1">
    <source>
        <dbReference type="PROSITE" id="PS50181"/>
    </source>
</evidence>
<comment type="caution">
    <text evidence="2">The sequence shown here is derived from an EMBL/GenBank/DDBJ whole genome shotgun (WGS) entry which is preliminary data.</text>
</comment>
<keyword evidence="3" id="KW-1185">Reference proteome</keyword>
<dbReference type="Gramene" id="OMO82571">
    <property type="protein sequence ID" value="OMO82571"/>
    <property type="gene ID" value="CCACVL1_11884"/>
</dbReference>
<gene>
    <name evidence="2" type="ORF">CCACVL1_11884</name>
</gene>
<evidence type="ECO:0000313" key="3">
    <source>
        <dbReference type="Proteomes" id="UP000188268"/>
    </source>
</evidence>
<dbReference type="InterPro" id="IPR050796">
    <property type="entry name" value="SCF_F-box_component"/>
</dbReference>
<dbReference type="SUPFAM" id="SSF81383">
    <property type="entry name" value="F-box domain"/>
    <property type="match status" value="1"/>
</dbReference>
<sequence length="125" mass="14386">MGAEYVFKQRCNVVEELFRCVFLIPKGHPSGYNLRFLARGSEFESCKGRDRIMGKEMTASYGALPSSLMLEILSELPVKALLQFKCVCKSWKDLINSENFINWNLDYSRRRRNKACGDLGVLRKP</sequence>
<feature type="domain" description="F-box" evidence="1">
    <location>
        <begin position="58"/>
        <end position="110"/>
    </location>
</feature>
<accession>A0A1R3IJ78</accession>
<organism evidence="2 3">
    <name type="scientific">Corchorus capsularis</name>
    <name type="common">Jute</name>
    <dbReference type="NCBI Taxonomy" id="210143"/>
    <lineage>
        <taxon>Eukaryota</taxon>
        <taxon>Viridiplantae</taxon>
        <taxon>Streptophyta</taxon>
        <taxon>Embryophyta</taxon>
        <taxon>Tracheophyta</taxon>
        <taxon>Spermatophyta</taxon>
        <taxon>Magnoliopsida</taxon>
        <taxon>eudicotyledons</taxon>
        <taxon>Gunneridae</taxon>
        <taxon>Pentapetalae</taxon>
        <taxon>rosids</taxon>
        <taxon>malvids</taxon>
        <taxon>Malvales</taxon>
        <taxon>Malvaceae</taxon>
        <taxon>Grewioideae</taxon>
        <taxon>Apeibeae</taxon>
        <taxon>Corchorus</taxon>
    </lineage>
</organism>
<reference evidence="2 3" key="1">
    <citation type="submission" date="2013-09" db="EMBL/GenBank/DDBJ databases">
        <title>Corchorus capsularis genome sequencing.</title>
        <authorList>
            <person name="Alam M."/>
            <person name="Haque M.S."/>
            <person name="Islam M.S."/>
            <person name="Emdad E.M."/>
            <person name="Islam M.M."/>
            <person name="Ahmed B."/>
            <person name="Halim A."/>
            <person name="Hossen Q.M.M."/>
            <person name="Hossain M.Z."/>
            <person name="Ahmed R."/>
            <person name="Khan M.M."/>
            <person name="Islam R."/>
            <person name="Rashid M.M."/>
            <person name="Khan S.A."/>
            <person name="Rahman M.S."/>
            <person name="Alam M."/>
        </authorList>
    </citation>
    <scope>NUCLEOTIDE SEQUENCE [LARGE SCALE GENOMIC DNA]</scope>
    <source>
        <strain evidence="3">cv. CVL-1</strain>
        <tissue evidence="2">Whole seedling</tissue>
    </source>
</reference>
<dbReference type="OrthoDB" id="1751495at2759"/>
<dbReference type="PANTHER" id="PTHR31672">
    <property type="entry name" value="BNACNNG10540D PROTEIN"/>
    <property type="match status" value="1"/>
</dbReference>
<dbReference type="Gene3D" id="1.20.1280.50">
    <property type="match status" value="1"/>
</dbReference>
<name>A0A1R3IJ78_COCAP</name>
<protein>
    <recommendedName>
        <fullName evidence="1">F-box domain-containing protein</fullName>
    </recommendedName>
</protein>
<dbReference type="PANTHER" id="PTHR31672:SF13">
    <property type="entry name" value="F-BOX PROTEIN CPR30-LIKE"/>
    <property type="match status" value="1"/>
</dbReference>
<dbReference type="InterPro" id="IPR036047">
    <property type="entry name" value="F-box-like_dom_sf"/>
</dbReference>
<evidence type="ECO:0000313" key="2">
    <source>
        <dbReference type="EMBL" id="OMO82571.1"/>
    </source>
</evidence>
<dbReference type="Pfam" id="PF00646">
    <property type="entry name" value="F-box"/>
    <property type="match status" value="1"/>
</dbReference>